<comment type="caution">
    <text evidence="3">The sequence shown here is derived from an EMBL/GenBank/DDBJ whole genome shotgun (WGS) entry which is preliminary data.</text>
</comment>
<feature type="chain" id="PRO_5023000638" evidence="1">
    <location>
        <begin position="20"/>
        <end position="839"/>
    </location>
</feature>
<name>A0A5C6RQD9_9BACT</name>
<dbReference type="Gene3D" id="2.60.120.260">
    <property type="entry name" value="Galactose-binding domain-like"/>
    <property type="match status" value="1"/>
</dbReference>
<evidence type="ECO:0000259" key="2">
    <source>
        <dbReference type="Pfam" id="PF18962"/>
    </source>
</evidence>
<proteinExistence type="predicted"/>
<dbReference type="Pfam" id="PF18962">
    <property type="entry name" value="Por_Secre_tail"/>
    <property type="match status" value="1"/>
</dbReference>
<evidence type="ECO:0000256" key="1">
    <source>
        <dbReference type="SAM" id="SignalP"/>
    </source>
</evidence>
<organism evidence="3 4">
    <name type="scientific">Phaeodactylibacter luteus</name>
    <dbReference type="NCBI Taxonomy" id="1564516"/>
    <lineage>
        <taxon>Bacteria</taxon>
        <taxon>Pseudomonadati</taxon>
        <taxon>Bacteroidota</taxon>
        <taxon>Saprospiria</taxon>
        <taxon>Saprospirales</taxon>
        <taxon>Haliscomenobacteraceae</taxon>
        <taxon>Phaeodactylibacter</taxon>
    </lineage>
</organism>
<evidence type="ECO:0000313" key="4">
    <source>
        <dbReference type="Proteomes" id="UP000321580"/>
    </source>
</evidence>
<sequence>MKRLSYLSLLLVMAMPLQAQHLVPLTGNLQLLQAQPDLPKGYAPAAASRQRACQLEEDNVNYILAGDTALLTFEIDTFGLDTLPGTFNCTNCEGNRIGEASLQNDTLVLIAGSELQAARDTFRIEFCNPNGCKSTSLIVVGRRASQSTAVGPIAVAAEGMAEVPLQAANLPGPLACNRFIDQPDDYEGRDQLAYFSNYQAPDSVLIYVASRYPGQDVITVTLCDSFAICDDFNITFQINKAPLALGDGGLGAFLDDFSQEGHVTNSDLWLDRDPFVNRTFANDNPTLGVATFDGIKPDGTPYGASGLNDRLTSNNLDLTGLDGDLFLTFWLKPRGLGESPENGDFFQLEFKNQAGNWEVVRTFFKEEFDIDTTAAGFFFPMEVPGGFKHEAFQFRFSAFNSGNGIDDIWNLDYVWLGDDPAIATTNITDVALRQVPAAAIAPYTSMPWRHFRGQEEALLPSNYLTYLFNLNNDQALNAGAGDLVIRELTTGVQLAATTLLDACCRTVEANSPATYDQNYPNFPGLVQAFMNTAFNFEDRLEFETSYQLSDVTNEQGGSGYSSVTRNNNASRLTVFDDYFAYDDGTAETGVVVQERDQIAVRYTAAVDDTLQALQFHFPSMINDFSSQEFHLQVWVGALDDEPEVRMTFQNPFFPASVYDTLQAFTTYPLMDSEGNPSPIFIPAGDFYVGWEQVSSCNFLDCIVVGYDRNTPAGLDALFYNNNDQGWLPFPANFPAGALMLRPLMGNEPALPTSAEAQAAAAFEVQAYPNPAGDVLHIETKRIATAHLQLELINALGQTVHRAPYTPQLDVSGLVPGMYLVRATDNFNGQSVQLKIMIAR</sequence>
<accession>A0A5C6RQD9</accession>
<keyword evidence="4" id="KW-1185">Reference proteome</keyword>
<dbReference type="RefSeq" id="WP_147166748.1">
    <property type="nucleotide sequence ID" value="NZ_VOOR01000011.1"/>
</dbReference>
<feature type="domain" description="Secretion system C-terminal sorting" evidence="2">
    <location>
        <begin position="767"/>
        <end position="827"/>
    </location>
</feature>
<keyword evidence="1" id="KW-0732">Signal</keyword>
<dbReference type="EMBL" id="VOOR01000011">
    <property type="protein sequence ID" value="TXB64453.1"/>
    <property type="molecule type" value="Genomic_DNA"/>
</dbReference>
<protein>
    <submittedName>
        <fullName evidence="3">T9SS type A sorting domain-containing protein</fullName>
    </submittedName>
</protein>
<reference evidence="3 4" key="1">
    <citation type="submission" date="2019-08" db="EMBL/GenBank/DDBJ databases">
        <title>Genome of Phaeodactylibacter luteus.</title>
        <authorList>
            <person name="Bowman J.P."/>
        </authorList>
    </citation>
    <scope>NUCLEOTIDE SEQUENCE [LARGE SCALE GENOMIC DNA]</scope>
    <source>
        <strain evidence="3 4">KCTC 42180</strain>
    </source>
</reference>
<dbReference type="NCBIfam" id="TIGR04183">
    <property type="entry name" value="Por_Secre_tail"/>
    <property type="match status" value="1"/>
</dbReference>
<dbReference type="OrthoDB" id="1488838at2"/>
<dbReference type="InterPro" id="IPR026444">
    <property type="entry name" value="Secre_tail"/>
</dbReference>
<evidence type="ECO:0000313" key="3">
    <source>
        <dbReference type="EMBL" id="TXB64453.1"/>
    </source>
</evidence>
<dbReference type="AlphaFoldDB" id="A0A5C6RQD9"/>
<gene>
    <name evidence="3" type="ORF">FRY97_07075</name>
</gene>
<feature type="signal peptide" evidence="1">
    <location>
        <begin position="1"/>
        <end position="19"/>
    </location>
</feature>
<dbReference type="Proteomes" id="UP000321580">
    <property type="component" value="Unassembled WGS sequence"/>
</dbReference>